<dbReference type="InterPro" id="IPR000123">
    <property type="entry name" value="Reverse_transcriptase_msDNA"/>
</dbReference>
<dbReference type="PROSITE" id="PS50878">
    <property type="entry name" value="RT_POL"/>
    <property type="match status" value="1"/>
</dbReference>
<dbReference type="GO" id="GO:0003723">
    <property type="term" value="F:RNA binding"/>
    <property type="evidence" value="ECO:0007669"/>
    <property type="project" value="InterPro"/>
</dbReference>
<keyword evidence="1" id="KW-0808">Transferase</keyword>
<evidence type="ECO:0000259" key="8">
    <source>
        <dbReference type="PROSITE" id="PS50878"/>
    </source>
</evidence>
<dbReference type="GO" id="GO:0046872">
    <property type="term" value="F:metal ion binding"/>
    <property type="evidence" value="ECO:0007669"/>
    <property type="project" value="UniProtKB-KW"/>
</dbReference>
<dbReference type="Proteomes" id="UP000024329">
    <property type="component" value="Unassembled WGS sequence"/>
</dbReference>
<evidence type="ECO:0000256" key="4">
    <source>
        <dbReference type="ARBA" id="ARBA00022842"/>
    </source>
</evidence>
<comment type="similarity">
    <text evidence="7">Belongs to the bacterial reverse transcriptase family.</text>
</comment>
<keyword evidence="4" id="KW-0460">Magnesium</keyword>
<keyword evidence="3" id="KW-0479">Metal-binding</keyword>
<dbReference type="CDD" id="cd03487">
    <property type="entry name" value="RT_Bac_retron_II"/>
    <property type="match status" value="1"/>
</dbReference>
<dbReference type="GO" id="GO:0051607">
    <property type="term" value="P:defense response to virus"/>
    <property type="evidence" value="ECO:0007669"/>
    <property type="project" value="UniProtKB-KW"/>
</dbReference>
<keyword evidence="2" id="KW-0548">Nucleotidyltransferase</keyword>
<evidence type="ECO:0000256" key="5">
    <source>
        <dbReference type="ARBA" id="ARBA00022918"/>
    </source>
</evidence>
<feature type="domain" description="Reverse transcriptase" evidence="8">
    <location>
        <begin position="1"/>
        <end position="240"/>
    </location>
</feature>
<dbReference type="eggNOG" id="COG3344">
    <property type="taxonomic scope" value="Bacteria"/>
</dbReference>
<evidence type="ECO:0000313" key="10">
    <source>
        <dbReference type="Proteomes" id="UP000024329"/>
    </source>
</evidence>
<proteinExistence type="inferred from homology"/>
<reference evidence="9 10" key="1">
    <citation type="submission" date="2014-03" db="EMBL/GenBank/DDBJ databases">
        <title>Whole genome sequence of Novosphingobium resinovorum KF1.</title>
        <authorList>
            <person name="Gan H.M."/>
            <person name="Gan H.Y."/>
            <person name="Chew T.H."/>
            <person name="Savka M.A."/>
        </authorList>
    </citation>
    <scope>NUCLEOTIDE SEQUENCE [LARGE SCALE GENOMIC DNA]</scope>
    <source>
        <strain evidence="9 10">KF1</strain>
    </source>
</reference>
<evidence type="ECO:0000256" key="7">
    <source>
        <dbReference type="ARBA" id="ARBA00034120"/>
    </source>
</evidence>
<sequence length="324" mass="35740">MVSQGKQTKQPRIPIDRCHLYGIRSPHALAKRLGWELNKLDSLAAFGGYRVYKHKDTGREIQEPGAALQSLHRQLHRYLARIEVPAYLHSAVKGRSYLSNARAHVSDGKLLKIDIAKFYQSVPQHKVMHFFRDVLSCAPDVAGLLANLICYRGVLATGSSISPIISYYAYKSLFDSLSGLAAQHGLVMTCYVDDITISGPGASRAVLHEARSAIFKAGLRAHKDRSFTGDTVKIVTGVVVGPDGIALPFSRWQKISHATREIAACSDDAEKLRLYPKLVSRLYEAAQIDARCRSRAEFHHGQWRDLKRRVGSGALVAAAVDKAA</sequence>
<accession>A0A031JVU7</accession>
<dbReference type="InterPro" id="IPR000477">
    <property type="entry name" value="RT_dom"/>
</dbReference>
<evidence type="ECO:0000256" key="1">
    <source>
        <dbReference type="ARBA" id="ARBA00022679"/>
    </source>
</evidence>
<organism evidence="9 10">
    <name type="scientific">Novosphingobium resinovorum</name>
    <dbReference type="NCBI Taxonomy" id="158500"/>
    <lineage>
        <taxon>Bacteria</taxon>
        <taxon>Pseudomonadati</taxon>
        <taxon>Pseudomonadota</taxon>
        <taxon>Alphaproteobacteria</taxon>
        <taxon>Sphingomonadales</taxon>
        <taxon>Sphingomonadaceae</taxon>
        <taxon>Novosphingobium</taxon>
    </lineage>
</organism>
<dbReference type="PATRIC" id="fig|158500.4.peg.2572"/>
<evidence type="ECO:0000313" key="9">
    <source>
        <dbReference type="EMBL" id="EZP81861.1"/>
    </source>
</evidence>
<comment type="caution">
    <text evidence="9">The sequence shown here is derived from an EMBL/GenBank/DDBJ whole genome shotgun (WGS) entry which is preliminary data.</text>
</comment>
<dbReference type="EMBL" id="JFYZ01000011">
    <property type="protein sequence ID" value="EZP81861.1"/>
    <property type="molecule type" value="Genomic_DNA"/>
</dbReference>
<dbReference type="InterPro" id="IPR043502">
    <property type="entry name" value="DNA/RNA_pol_sf"/>
</dbReference>
<evidence type="ECO:0000256" key="3">
    <source>
        <dbReference type="ARBA" id="ARBA00022723"/>
    </source>
</evidence>
<dbReference type="AlphaFoldDB" id="A0A031JVU7"/>
<evidence type="ECO:0000256" key="6">
    <source>
        <dbReference type="ARBA" id="ARBA00023118"/>
    </source>
</evidence>
<dbReference type="PRINTS" id="PR00866">
    <property type="entry name" value="RNADNAPOLMS"/>
</dbReference>
<dbReference type="GO" id="GO:0003964">
    <property type="term" value="F:RNA-directed DNA polymerase activity"/>
    <property type="evidence" value="ECO:0007669"/>
    <property type="project" value="UniProtKB-KW"/>
</dbReference>
<gene>
    <name evidence="9" type="ORF">BV97_02519</name>
</gene>
<name>A0A031JVU7_9SPHN</name>
<dbReference type="RefSeq" id="WP_081799025.1">
    <property type="nucleotide sequence ID" value="NZ_JFYZ01000011.1"/>
</dbReference>
<keyword evidence="5 9" id="KW-0695">RNA-directed DNA polymerase</keyword>
<keyword evidence="6" id="KW-0051">Antiviral defense</keyword>
<dbReference type="SUPFAM" id="SSF56672">
    <property type="entry name" value="DNA/RNA polymerases"/>
    <property type="match status" value="1"/>
</dbReference>
<dbReference type="Pfam" id="PF00078">
    <property type="entry name" value="RVT_1"/>
    <property type="match status" value="1"/>
</dbReference>
<protein>
    <submittedName>
        <fullName evidence="9">Reverse transcriptase (RNA-dependent DNA polymerase)</fullName>
    </submittedName>
</protein>
<evidence type="ECO:0000256" key="2">
    <source>
        <dbReference type="ARBA" id="ARBA00022695"/>
    </source>
</evidence>